<keyword evidence="1" id="KW-0175">Coiled coil</keyword>
<feature type="domain" description="FHA" evidence="3">
    <location>
        <begin position="8"/>
        <end position="43"/>
    </location>
</feature>
<feature type="compositionally biased region" description="Polar residues" evidence="2">
    <location>
        <begin position="478"/>
        <end position="494"/>
    </location>
</feature>
<feature type="compositionally biased region" description="Polar residues" evidence="2">
    <location>
        <begin position="388"/>
        <end position="398"/>
    </location>
</feature>
<dbReference type="EMBL" id="JALJOT010000007">
    <property type="protein sequence ID" value="KAK9908603.1"/>
    <property type="molecule type" value="Genomic_DNA"/>
</dbReference>
<feature type="region of interest" description="Disordered" evidence="2">
    <location>
        <begin position="502"/>
        <end position="566"/>
    </location>
</feature>
<proteinExistence type="predicted"/>
<gene>
    <name evidence="4" type="ORF">WJX75_000306</name>
</gene>
<feature type="compositionally biased region" description="Basic and acidic residues" evidence="2">
    <location>
        <begin position="82"/>
        <end position="91"/>
    </location>
</feature>
<dbReference type="InterPro" id="IPR008984">
    <property type="entry name" value="SMAD_FHA_dom_sf"/>
</dbReference>
<sequence>MPMLQDPPVYHLEDNSTNGTAINAVRVPKGKSRPLVEGDRIRLAVATLDPNKIIEYTFRRVVVGKQANNAKRPLDTATPAADPKRAAKDGAAETPDPKTALQTDTKVVHKLRKSNDELRERVEAERQATVEACKKARELELLLKTERQSFQEELAEAKAAASDKGTKHMAELKKRLAEAEAQAQKDAAACADARQEASHQQAATEKALKELKQLEKEREELRVIEEKAAAQRRAHDEAVARSAAEQREQELQRDMWEVKLKLQRSEDGCTAAEEKTLCLESFVREGLGSIGRAKQRGTSQGQLLTELQTAAATFSGILEKVQAQSVAAKEELSTAKYNMECALSVRDADLGREAARRAASEQAGFQGTQQPTQSTADGSGGSGPTPVKSPSRSIATQPRSPPPHVPASSPTLAAAPEPTQQKDEAASDVQVAGSAADAGAIVADSDATAVGGDAQGDASADAIQASSFVLNHLIGGQPRSSVNTPSFGNGSALQQAISGSAHGFAATEADLAGPAGQSKDTDMQDDVENDERENHPANGVVLTEKAGAPVEKECSQRGTAHSSVKPTLQLSLQGRDRFGVESHKDEYEFDDME</sequence>
<evidence type="ECO:0000256" key="2">
    <source>
        <dbReference type="SAM" id="MobiDB-lite"/>
    </source>
</evidence>
<name>A0ABR2YNU2_9CHLO</name>
<feature type="region of interest" description="Disordered" evidence="2">
    <location>
        <begin position="353"/>
        <end position="436"/>
    </location>
</feature>
<evidence type="ECO:0000313" key="5">
    <source>
        <dbReference type="Proteomes" id="UP001491310"/>
    </source>
</evidence>
<feature type="coiled-coil region" evidence="1">
    <location>
        <begin position="108"/>
        <end position="234"/>
    </location>
</feature>
<dbReference type="Gene3D" id="2.60.200.20">
    <property type="match status" value="1"/>
</dbReference>
<dbReference type="Pfam" id="PF00498">
    <property type="entry name" value="FHA"/>
    <property type="match status" value="1"/>
</dbReference>
<dbReference type="InterPro" id="IPR000253">
    <property type="entry name" value="FHA_dom"/>
</dbReference>
<feature type="compositionally biased region" description="Polar residues" evidence="2">
    <location>
        <begin position="556"/>
        <end position="566"/>
    </location>
</feature>
<organism evidence="4 5">
    <name type="scientific">Coccomyxa subellipsoidea</name>
    <dbReference type="NCBI Taxonomy" id="248742"/>
    <lineage>
        <taxon>Eukaryota</taxon>
        <taxon>Viridiplantae</taxon>
        <taxon>Chlorophyta</taxon>
        <taxon>core chlorophytes</taxon>
        <taxon>Trebouxiophyceae</taxon>
        <taxon>Trebouxiophyceae incertae sedis</taxon>
        <taxon>Coccomyxaceae</taxon>
        <taxon>Coccomyxa</taxon>
    </lineage>
</organism>
<reference evidence="4 5" key="1">
    <citation type="journal article" date="2024" name="Nat. Commun.">
        <title>Phylogenomics reveals the evolutionary origins of lichenization in chlorophyte algae.</title>
        <authorList>
            <person name="Puginier C."/>
            <person name="Libourel C."/>
            <person name="Otte J."/>
            <person name="Skaloud P."/>
            <person name="Haon M."/>
            <person name="Grisel S."/>
            <person name="Petersen M."/>
            <person name="Berrin J.G."/>
            <person name="Delaux P.M."/>
            <person name="Dal Grande F."/>
            <person name="Keller J."/>
        </authorList>
    </citation>
    <scope>NUCLEOTIDE SEQUENCE [LARGE SCALE GENOMIC DNA]</scope>
    <source>
        <strain evidence="4 5">SAG 216-7</strain>
    </source>
</reference>
<comment type="caution">
    <text evidence="4">The sequence shown here is derived from an EMBL/GenBank/DDBJ whole genome shotgun (WGS) entry which is preliminary data.</text>
</comment>
<accession>A0ABR2YNU2</accession>
<evidence type="ECO:0000259" key="3">
    <source>
        <dbReference type="Pfam" id="PF00498"/>
    </source>
</evidence>
<protein>
    <recommendedName>
        <fullName evidence="3">FHA domain-containing protein</fullName>
    </recommendedName>
</protein>
<feature type="region of interest" description="Disordered" evidence="2">
    <location>
        <begin position="70"/>
        <end position="101"/>
    </location>
</feature>
<dbReference type="Proteomes" id="UP001491310">
    <property type="component" value="Unassembled WGS sequence"/>
</dbReference>
<keyword evidence="5" id="KW-1185">Reference proteome</keyword>
<feature type="compositionally biased region" description="Polar residues" evidence="2">
    <location>
        <begin position="363"/>
        <end position="377"/>
    </location>
</feature>
<evidence type="ECO:0000256" key="1">
    <source>
        <dbReference type="SAM" id="Coils"/>
    </source>
</evidence>
<feature type="compositionally biased region" description="Low complexity" evidence="2">
    <location>
        <begin position="427"/>
        <end position="436"/>
    </location>
</feature>
<feature type="region of interest" description="Disordered" evidence="2">
    <location>
        <begin position="475"/>
        <end position="494"/>
    </location>
</feature>
<evidence type="ECO:0000313" key="4">
    <source>
        <dbReference type="EMBL" id="KAK9908603.1"/>
    </source>
</evidence>
<dbReference type="SUPFAM" id="SSF49879">
    <property type="entry name" value="SMAD/FHA domain"/>
    <property type="match status" value="1"/>
</dbReference>